<comment type="caution">
    <text evidence="1">The sequence shown here is derived from an EMBL/GenBank/DDBJ whole genome shotgun (WGS) entry which is preliminary data.</text>
</comment>
<name>A0ABR5HPA3_9BURK</name>
<keyword evidence="2" id="KW-1185">Reference proteome</keyword>
<dbReference type="Proteomes" id="UP000242951">
    <property type="component" value="Unassembled WGS sequence"/>
</dbReference>
<accession>A0ABR5HPA3</accession>
<evidence type="ECO:0000313" key="1">
    <source>
        <dbReference type="EMBL" id="KMQ81174.1"/>
    </source>
</evidence>
<proteinExistence type="predicted"/>
<protein>
    <recommendedName>
        <fullName evidence="3">DUF3331 domain-containing protein</fullName>
    </recommendedName>
</protein>
<dbReference type="EMBL" id="LELG01000006">
    <property type="protein sequence ID" value="KMQ81174.1"/>
    <property type="molecule type" value="Genomic_DNA"/>
</dbReference>
<evidence type="ECO:0008006" key="3">
    <source>
        <dbReference type="Google" id="ProtNLM"/>
    </source>
</evidence>
<gene>
    <name evidence="1" type="ORF">BPMI_01864c</name>
</gene>
<evidence type="ECO:0000313" key="2">
    <source>
        <dbReference type="Proteomes" id="UP000242951"/>
    </source>
</evidence>
<dbReference type="Pfam" id="PF11811">
    <property type="entry name" value="DUF3331"/>
    <property type="match status" value="1"/>
</dbReference>
<organism evidence="1 2">
    <name type="scientific">Candidatus Burkholderia pumila</name>
    <dbReference type="NCBI Taxonomy" id="1090375"/>
    <lineage>
        <taxon>Bacteria</taxon>
        <taxon>Pseudomonadati</taxon>
        <taxon>Pseudomonadota</taxon>
        <taxon>Betaproteobacteria</taxon>
        <taxon>Burkholderiales</taxon>
        <taxon>Burkholderiaceae</taxon>
        <taxon>Burkholderia</taxon>
    </lineage>
</organism>
<dbReference type="InterPro" id="IPR021769">
    <property type="entry name" value="DUF3331"/>
</dbReference>
<reference evidence="1 2" key="1">
    <citation type="submission" date="2015-06" db="EMBL/GenBank/DDBJ databases">
        <title>Comparative genomics of Burkholderia leaf nodule symbionts.</title>
        <authorList>
            <person name="Carlier A."/>
            <person name="Eberl L."/>
            <person name="Pinto-Carbo M."/>
        </authorList>
    </citation>
    <scope>NUCLEOTIDE SEQUENCE [LARGE SCALE GENOMIC DNA]</scope>
    <source>
        <strain evidence="1 2">UZHbot3</strain>
    </source>
</reference>
<sequence length="124" mass="13924">MMDPWSQTITMLHAWKNESHVIRPSSFQRKPLLHEAFDAALVVNVLERPSSTTAVIAWHDATRCSYGDQTWRTSRARKSGICAMSGRSIVPGDVVYRPSRRSAPCNAHAMILASVLEDRYRLAA</sequence>